<dbReference type="HOGENOM" id="CLU_049301_11_3_6"/>
<evidence type="ECO:0000256" key="5">
    <source>
        <dbReference type="PIRNR" id="PIRNR006276"/>
    </source>
</evidence>
<dbReference type="InterPro" id="IPR014729">
    <property type="entry name" value="Rossmann-like_a/b/a_fold"/>
</dbReference>
<dbReference type="Pfam" id="PF00582">
    <property type="entry name" value="Usp"/>
    <property type="match status" value="1"/>
</dbReference>
<evidence type="ECO:0000256" key="1">
    <source>
        <dbReference type="ARBA" id="ARBA00004496"/>
    </source>
</evidence>
<dbReference type="EMBL" id="CP000513">
    <property type="protein sequence ID" value="ABQ14009.1"/>
    <property type="molecule type" value="Genomic_DNA"/>
</dbReference>
<dbReference type="Proteomes" id="UP000000248">
    <property type="component" value="Chromosome"/>
</dbReference>
<comment type="similarity">
    <text evidence="2 5">Belongs to the universal stress protein A family.</text>
</comment>
<accession>A5EX05</accession>
<dbReference type="InterPro" id="IPR006015">
    <property type="entry name" value="Universal_stress_UspA"/>
</dbReference>
<dbReference type="STRING" id="246195.DNO_0011"/>
<evidence type="ECO:0000256" key="3">
    <source>
        <dbReference type="ARBA" id="ARBA00011738"/>
    </source>
</evidence>
<organism evidence="7 8">
    <name type="scientific">Dichelobacter nodosus (strain VCS1703A)</name>
    <dbReference type="NCBI Taxonomy" id="246195"/>
    <lineage>
        <taxon>Bacteria</taxon>
        <taxon>Pseudomonadati</taxon>
        <taxon>Pseudomonadota</taxon>
        <taxon>Gammaproteobacteria</taxon>
        <taxon>Cardiobacteriales</taxon>
        <taxon>Cardiobacteriaceae</taxon>
        <taxon>Dichelobacter</taxon>
    </lineage>
</organism>
<reference evidence="7 8" key="1">
    <citation type="journal article" date="2007" name="Nat. Biotechnol.">
        <title>Genome sequence and identification of candidate vaccine antigens from the animal pathogen Dichelobacter nodosus.</title>
        <authorList>
            <person name="Myers G.S."/>
            <person name="Parker D."/>
            <person name="Al-Hasani K."/>
            <person name="Kennan R.M."/>
            <person name="Seemann T."/>
            <person name="Ren Q."/>
            <person name="Badger J.H."/>
            <person name="Selengut J.D."/>
            <person name="Deboy R.T."/>
            <person name="Tettelin H."/>
            <person name="Boyce J.D."/>
            <person name="McCarl V.P."/>
            <person name="Han X."/>
            <person name="Nelson W.C."/>
            <person name="Madupu R."/>
            <person name="Mohamoud Y."/>
            <person name="Holley T."/>
            <person name="Fedorova N."/>
            <person name="Khouri H."/>
            <person name="Bottomley S.P."/>
            <person name="Whittington R.J."/>
            <person name="Adler B."/>
            <person name="Songer J.G."/>
            <person name="Rood J.I."/>
            <person name="Paulsen I.T."/>
        </authorList>
    </citation>
    <scope>NUCLEOTIDE SEQUENCE [LARGE SCALE GENOMIC DNA]</scope>
    <source>
        <strain evidence="7 8">VCS1703A</strain>
    </source>
</reference>
<dbReference type="RefSeq" id="WP_011927771.1">
    <property type="nucleotide sequence ID" value="NC_009446.1"/>
</dbReference>
<dbReference type="PANTHER" id="PTHR46268">
    <property type="entry name" value="STRESS RESPONSE PROTEIN NHAX"/>
    <property type="match status" value="1"/>
</dbReference>
<proteinExistence type="inferred from homology"/>
<keyword evidence="4 5" id="KW-0963">Cytoplasm</keyword>
<dbReference type="PIRSF" id="PIRSF006276">
    <property type="entry name" value="UspA"/>
    <property type="match status" value="1"/>
</dbReference>
<dbReference type="Gene3D" id="3.40.50.620">
    <property type="entry name" value="HUPs"/>
    <property type="match status" value="1"/>
</dbReference>
<dbReference type="PANTHER" id="PTHR46268:SF23">
    <property type="entry name" value="UNIVERSAL STRESS PROTEIN A-RELATED"/>
    <property type="match status" value="1"/>
</dbReference>
<dbReference type="SUPFAM" id="SSF52402">
    <property type="entry name" value="Adenine nucleotide alpha hydrolases-like"/>
    <property type="match status" value="1"/>
</dbReference>
<evidence type="ECO:0000259" key="6">
    <source>
        <dbReference type="Pfam" id="PF00582"/>
    </source>
</evidence>
<sequence>MIEYKHVLFVTDLREDCDVVLERAKYILKMSSGSRLSLLHIVEETVLTAGYEIVPIVPADSESELTLHAKQQIRALLASHHLEASIHVDSALSTRRGILDYVKKNQPDLLVIGRHKRTGLSSLLGSTADDILPSVPCDVLVVQLGEPV</sequence>
<feature type="domain" description="UspA" evidence="6">
    <location>
        <begin position="3"/>
        <end position="142"/>
    </location>
</feature>
<evidence type="ECO:0000256" key="2">
    <source>
        <dbReference type="ARBA" id="ARBA00008791"/>
    </source>
</evidence>
<evidence type="ECO:0000313" key="7">
    <source>
        <dbReference type="EMBL" id="ABQ14009.1"/>
    </source>
</evidence>
<evidence type="ECO:0000256" key="4">
    <source>
        <dbReference type="ARBA" id="ARBA00022490"/>
    </source>
</evidence>
<protein>
    <recommendedName>
        <fullName evidence="5">Universal stress protein</fullName>
    </recommendedName>
</protein>
<comment type="subcellular location">
    <subcellularLocation>
        <location evidence="1 5">Cytoplasm</location>
    </subcellularLocation>
</comment>
<dbReference type="InterPro" id="IPR006016">
    <property type="entry name" value="UspA"/>
</dbReference>
<evidence type="ECO:0000313" key="8">
    <source>
        <dbReference type="Proteomes" id="UP000000248"/>
    </source>
</evidence>
<dbReference type="AlphaFoldDB" id="A5EX05"/>
<dbReference type="eggNOG" id="COG0589">
    <property type="taxonomic scope" value="Bacteria"/>
</dbReference>
<comment type="subunit">
    <text evidence="3">Homodimer.</text>
</comment>
<dbReference type="KEGG" id="dno:DNO_0011"/>
<dbReference type="GO" id="GO:0005737">
    <property type="term" value="C:cytoplasm"/>
    <property type="evidence" value="ECO:0007669"/>
    <property type="project" value="UniProtKB-SubCell"/>
</dbReference>
<name>A5EX05_DICNV</name>
<keyword evidence="8" id="KW-1185">Reference proteome</keyword>
<dbReference type="PRINTS" id="PR01438">
    <property type="entry name" value="UNVRSLSTRESS"/>
</dbReference>
<dbReference type="CDD" id="cd00293">
    <property type="entry name" value="USP-like"/>
    <property type="match status" value="1"/>
</dbReference>
<gene>
    <name evidence="7" type="primary">uspA</name>
    <name evidence="7" type="ordered locus">DNO_0011</name>
</gene>